<accession>A0ABR3GHN7</accession>
<gene>
    <name evidence="2" type="ORF">Q9L58_005580</name>
</gene>
<feature type="compositionally biased region" description="Low complexity" evidence="1">
    <location>
        <begin position="45"/>
        <end position="60"/>
    </location>
</feature>
<keyword evidence="3" id="KW-1185">Reference proteome</keyword>
<protein>
    <submittedName>
        <fullName evidence="2">Uncharacterized protein</fullName>
    </submittedName>
</protein>
<organism evidence="2 3">
    <name type="scientific">Discina gigas</name>
    <dbReference type="NCBI Taxonomy" id="1032678"/>
    <lineage>
        <taxon>Eukaryota</taxon>
        <taxon>Fungi</taxon>
        <taxon>Dikarya</taxon>
        <taxon>Ascomycota</taxon>
        <taxon>Pezizomycotina</taxon>
        <taxon>Pezizomycetes</taxon>
        <taxon>Pezizales</taxon>
        <taxon>Discinaceae</taxon>
        <taxon>Discina</taxon>
    </lineage>
</organism>
<reference evidence="2 3" key="1">
    <citation type="submission" date="2024-02" db="EMBL/GenBank/DDBJ databases">
        <title>Discinaceae phylogenomics.</title>
        <authorList>
            <person name="Dirks A.C."/>
            <person name="James T.Y."/>
        </authorList>
    </citation>
    <scope>NUCLEOTIDE SEQUENCE [LARGE SCALE GENOMIC DNA]</scope>
    <source>
        <strain evidence="2 3">ACD0624</strain>
    </source>
</reference>
<evidence type="ECO:0000313" key="3">
    <source>
        <dbReference type="Proteomes" id="UP001447188"/>
    </source>
</evidence>
<name>A0ABR3GHN7_9PEZI</name>
<dbReference type="EMBL" id="JBBBZM010000069">
    <property type="protein sequence ID" value="KAL0635449.1"/>
    <property type="molecule type" value="Genomic_DNA"/>
</dbReference>
<feature type="region of interest" description="Disordered" evidence="1">
    <location>
        <begin position="41"/>
        <end position="85"/>
    </location>
</feature>
<evidence type="ECO:0000313" key="2">
    <source>
        <dbReference type="EMBL" id="KAL0635449.1"/>
    </source>
</evidence>
<sequence>MPSADLDARLSHNVQEPVPLNNLQLAWIGFRLKFGSRREDSVEYQSQSGTDSDTTSNSDGEYCSEQFENEADEDDPDGDEESERAKAFALTRWSEAILSRTGAARRESENATCRFRKEGGLSLELVAVDYN</sequence>
<evidence type="ECO:0000256" key="1">
    <source>
        <dbReference type="SAM" id="MobiDB-lite"/>
    </source>
</evidence>
<dbReference type="Proteomes" id="UP001447188">
    <property type="component" value="Unassembled WGS sequence"/>
</dbReference>
<feature type="compositionally biased region" description="Acidic residues" evidence="1">
    <location>
        <begin position="67"/>
        <end position="82"/>
    </location>
</feature>
<proteinExistence type="predicted"/>
<comment type="caution">
    <text evidence="2">The sequence shown here is derived from an EMBL/GenBank/DDBJ whole genome shotgun (WGS) entry which is preliminary data.</text>
</comment>